<dbReference type="PANTHER" id="PTHR34819">
    <property type="entry name" value="LARGE CYSTEINE-RICH PERIPLASMIC PROTEIN OMCB"/>
    <property type="match status" value="1"/>
</dbReference>
<keyword evidence="1" id="KW-0732">Signal</keyword>
<dbReference type="Pfam" id="PF24346">
    <property type="entry name" value="DUF7507"/>
    <property type="match status" value="2"/>
</dbReference>
<dbReference type="InterPro" id="IPR001434">
    <property type="entry name" value="OmcB-like_DUF11"/>
</dbReference>
<dbReference type="STRING" id="1300342.I596_929"/>
<evidence type="ECO:0000259" key="2">
    <source>
        <dbReference type="Pfam" id="PF01345"/>
    </source>
</evidence>
<organism evidence="4 5">
    <name type="scientific">Dokdonella koreensis DS-123</name>
    <dbReference type="NCBI Taxonomy" id="1300342"/>
    <lineage>
        <taxon>Bacteria</taxon>
        <taxon>Pseudomonadati</taxon>
        <taxon>Pseudomonadota</taxon>
        <taxon>Gammaproteobacteria</taxon>
        <taxon>Lysobacterales</taxon>
        <taxon>Rhodanobacteraceae</taxon>
        <taxon>Dokdonella</taxon>
    </lineage>
</organism>
<keyword evidence="5" id="KW-1185">Reference proteome</keyword>
<dbReference type="InterPro" id="IPR055354">
    <property type="entry name" value="DUF7507"/>
</dbReference>
<feature type="domain" description="DUF11" evidence="2">
    <location>
        <begin position="387"/>
        <end position="492"/>
    </location>
</feature>
<dbReference type="EMBL" id="CP015249">
    <property type="protein sequence ID" value="ANB16959.1"/>
    <property type="molecule type" value="Genomic_DNA"/>
</dbReference>
<feature type="domain" description="DUF7507" evidence="3">
    <location>
        <begin position="155"/>
        <end position="240"/>
    </location>
</feature>
<dbReference type="Pfam" id="PF01345">
    <property type="entry name" value="DUF11"/>
    <property type="match status" value="1"/>
</dbReference>
<evidence type="ECO:0000259" key="3">
    <source>
        <dbReference type="Pfam" id="PF24346"/>
    </source>
</evidence>
<accession>A0A160DRV2</accession>
<evidence type="ECO:0000313" key="5">
    <source>
        <dbReference type="Proteomes" id="UP000076830"/>
    </source>
</evidence>
<dbReference type="NCBIfam" id="TIGR01451">
    <property type="entry name" value="B_ant_repeat"/>
    <property type="match status" value="1"/>
</dbReference>
<dbReference type="PANTHER" id="PTHR34819:SF5">
    <property type="entry name" value="CONSERVED REPEAT DOMAIN PROTEIN"/>
    <property type="match status" value="1"/>
</dbReference>
<protein>
    <submittedName>
        <fullName evidence="4">Uncharacterized protein</fullName>
    </submittedName>
</protein>
<sequence length="548" mass="54431">MQTMETMKRLVLALALALGSPAIADSGFGVETTAASAAGGAIGFTIVNDGVQAVSGVRWYPSSGYSVQCATQTAAGRGFVPDSVLQPGDRAVCTMTPSDTASTAQARAAAVVVSAREADGSITVRHAGMVLLGGATPVQGVAVVVGGAVHADSDLDGELDAGETIAYDYTVVNAGTQPLSDLVVADLTGAVTCPSTTLAIDAAMTCTSSHTVGTDDAAAGLVLNEVEVTGTAADGQAVQAADVILTLNLAGTAGIRVFKSPLLLDDADGSGYASAGDVLGYTFLVKNSNAQPLASVDLVEPDPDLVDGPIACEATTLVGGQPFAALGSSTLGSQDVLRCRAQHTITPAEAAAGEALNLAEASGVPAIGGMVWGTGASAVAIPGAGQLVVTKTVDTPVTTFGGQVTYTITVRNEGSTDIQNVTINDPIPVGIASFAWTCAGTSVTCPAASGSGAISAVIPVFPAGAQIVYTITAVVSVAAPMRILNIVTVTPQTSVLCAPAGTPAPCSATAPLAMAQAFPVPIDSRTMQLVLAALLVLTTALWHRARGG</sequence>
<dbReference type="InterPro" id="IPR047589">
    <property type="entry name" value="DUF11_rpt"/>
</dbReference>
<feature type="domain" description="DUF7507" evidence="3">
    <location>
        <begin position="266"/>
        <end position="368"/>
    </location>
</feature>
<dbReference type="KEGG" id="dko:I596_929"/>
<name>A0A160DRV2_9GAMM</name>
<reference evidence="4 5" key="1">
    <citation type="submission" date="2016-04" db="EMBL/GenBank/DDBJ databases">
        <title>Complete genome sequence of Dokdonella koreensis DS-123T.</title>
        <authorList>
            <person name="Kim J.F."/>
            <person name="Lee H."/>
            <person name="Kwak M.-J."/>
        </authorList>
    </citation>
    <scope>NUCLEOTIDE SEQUENCE [LARGE SCALE GENOMIC DNA]</scope>
    <source>
        <strain evidence="4 5">DS-123</strain>
    </source>
</reference>
<proteinExistence type="predicted"/>
<dbReference type="Gene3D" id="2.60.40.740">
    <property type="match status" value="1"/>
</dbReference>
<gene>
    <name evidence="4" type="ORF">I596_929</name>
</gene>
<dbReference type="AlphaFoldDB" id="A0A160DRV2"/>
<evidence type="ECO:0000313" key="4">
    <source>
        <dbReference type="EMBL" id="ANB16959.1"/>
    </source>
</evidence>
<evidence type="ECO:0000256" key="1">
    <source>
        <dbReference type="SAM" id="SignalP"/>
    </source>
</evidence>
<feature type="signal peptide" evidence="1">
    <location>
        <begin position="1"/>
        <end position="24"/>
    </location>
</feature>
<dbReference type="InterPro" id="IPR051172">
    <property type="entry name" value="Chlamydia_OmcB"/>
</dbReference>
<feature type="chain" id="PRO_5007813111" evidence="1">
    <location>
        <begin position="25"/>
        <end position="548"/>
    </location>
</feature>
<dbReference type="Proteomes" id="UP000076830">
    <property type="component" value="Chromosome"/>
</dbReference>